<evidence type="ECO:0000256" key="9">
    <source>
        <dbReference type="ARBA" id="ARBA00023146"/>
    </source>
</evidence>
<keyword evidence="9" id="KW-0030">Aminoacyl-tRNA synthetase</keyword>
<dbReference type="InterPro" id="IPR050062">
    <property type="entry name" value="Pro-tRNA_synthetase"/>
</dbReference>
<name>A0A381RQ89_9ZZZZ</name>
<dbReference type="InterPro" id="IPR007214">
    <property type="entry name" value="YbaK/aa-tRNA-synth-assoc-dom"/>
</dbReference>
<dbReference type="Gene3D" id="3.90.960.10">
    <property type="entry name" value="YbaK/aminoacyl-tRNA synthetase-associated domain"/>
    <property type="match status" value="1"/>
</dbReference>
<evidence type="ECO:0000256" key="3">
    <source>
        <dbReference type="ARBA" id="ARBA00012831"/>
    </source>
</evidence>
<comment type="subunit">
    <text evidence="2">Homodimer.</text>
</comment>
<evidence type="ECO:0000256" key="7">
    <source>
        <dbReference type="ARBA" id="ARBA00022840"/>
    </source>
</evidence>
<evidence type="ECO:0000256" key="6">
    <source>
        <dbReference type="ARBA" id="ARBA00022741"/>
    </source>
</evidence>
<dbReference type="PANTHER" id="PTHR42753:SF2">
    <property type="entry name" value="PROLINE--TRNA LIGASE"/>
    <property type="match status" value="1"/>
</dbReference>
<dbReference type="InterPro" id="IPR006195">
    <property type="entry name" value="aa-tRNA-synth_II"/>
</dbReference>
<evidence type="ECO:0000256" key="11">
    <source>
        <dbReference type="ARBA" id="ARBA00047671"/>
    </source>
</evidence>
<feature type="domain" description="Aminoacyl-transfer RNA synthetases class-II family profile" evidence="12">
    <location>
        <begin position="50"/>
        <end position="474"/>
    </location>
</feature>
<dbReference type="NCBIfam" id="NF006625">
    <property type="entry name" value="PRK09194.1"/>
    <property type="match status" value="1"/>
</dbReference>
<dbReference type="Gene3D" id="3.40.50.800">
    <property type="entry name" value="Anticodon-binding domain"/>
    <property type="match status" value="1"/>
</dbReference>
<dbReference type="NCBIfam" id="TIGR00409">
    <property type="entry name" value="proS_fam_II"/>
    <property type="match status" value="1"/>
</dbReference>
<dbReference type="GO" id="GO:0006433">
    <property type="term" value="P:prolyl-tRNA aminoacylation"/>
    <property type="evidence" value="ECO:0007669"/>
    <property type="project" value="InterPro"/>
</dbReference>
<dbReference type="EMBL" id="UINC01002201">
    <property type="protein sequence ID" value="SUZ94076.1"/>
    <property type="molecule type" value="Genomic_DNA"/>
</dbReference>
<dbReference type="GO" id="GO:0005829">
    <property type="term" value="C:cytosol"/>
    <property type="evidence" value="ECO:0007669"/>
    <property type="project" value="TreeGrafter"/>
</dbReference>
<dbReference type="SUPFAM" id="SSF55826">
    <property type="entry name" value="YbaK/ProRS associated domain"/>
    <property type="match status" value="1"/>
</dbReference>
<dbReference type="InterPro" id="IPR002316">
    <property type="entry name" value="Pro-tRNA-ligase_IIa"/>
</dbReference>
<dbReference type="CDD" id="cd04334">
    <property type="entry name" value="ProRS-INS"/>
    <property type="match status" value="1"/>
</dbReference>
<keyword evidence="5" id="KW-0436">Ligase</keyword>
<keyword evidence="7" id="KW-0067">ATP-binding</keyword>
<dbReference type="Gene3D" id="3.30.930.10">
    <property type="entry name" value="Bira Bifunctional Protein, Domain 2"/>
    <property type="match status" value="2"/>
</dbReference>
<dbReference type="HAMAP" id="MF_01569">
    <property type="entry name" value="Pro_tRNA_synth_type1"/>
    <property type="match status" value="1"/>
</dbReference>
<dbReference type="InterPro" id="IPR044140">
    <property type="entry name" value="ProRS_anticodon_short"/>
</dbReference>
<evidence type="ECO:0000313" key="13">
    <source>
        <dbReference type="EMBL" id="SUZ94076.1"/>
    </source>
</evidence>
<organism evidence="13">
    <name type="scientific">marine metagenome</name>
    <dbReference type="NCBI Taxonomy" id="408172"/>
    <lineage>
        <taxon>unclassified sequences</taxon>
        <taxon>metagenomes</taxon>
        <taxon>ecological metagenomes</taxon>
    </lineage>
</organism>
<evidence type="ECO:0000256" key="10">
    <source>
        <dbReference type="ARBA" id="ARBA00029731"/>
    </source>
</evidence>
<evidence type="ECO:0000256" key="2">
    <source>
        <dbReference type="ARBA" id="ARBA00011738"/>
    </source>
</evidence>
<evidence type="ECO:0000256" key="4">
    <source>
        <dbReference type="ARBA" id="ARBA00022490"/>
    </source>
</evidence>
<feature type="non-terminal residue" evidence="13">
    <location>
        <position position="1"/>
    </location>
</feature>
<protein>
    <recommendedName>
        <fullName evidence="3">proline--tRNA ligase</fullName>
        <ecNumber evidence="3">6.1.1.15</ecNumber>
    </recommendedName>
    <alternativeName>
        <fullName evidence="10">Prolyl-tRNA synthetase</fullName>
    </alternativeName>
</protein>
<dbReference type="CDD" id="cd00861">
    <property type="entry name" value="ProRS_anticodon_short"/>
    <property type="match status" value="1"/>
</dbReference>
<dbReference type="InterPro" id="IPR004154">
    <property type="entry name" value="Anticodon-bd"/>
</dbReference>
<dbReference type="InterPro" id="IPR045864">
    <property type="entry name" value="aa-tRNA-synth_II/BPL/LPL"/>
</dbReference>
<comment type="subcellular location">
    <subcellularLocation>
        <location evidence="1">Cytoplasm</location>
    </subcellularLocation>
</comment>
<dbReference type="Pfam" id="PF04073">
    <property type="entry name" value="tRNA_edit"/>
    <property type="match status" value="1"/>
</dbReference>
<dbReference type="PROSITE" id="PS50862">
    <property type="entry name" value="AA_TRNA_LIGASE_II"/>
    <property type="match status" value="1"/>
</dbReference>
<evidence type="ECO:0000256" key="8">
    <source>
        <dbReference type="ARBA" id="ARBA00022917"/>
    </source>
</evidence>
<comment type="catalytic activity">
    <reaction evidence="11">
        <text>tRNA(Pro) + L-proline + ATP = L-prolyl-tRNA(Pro) + AMP + diphosphate</text>
        <dbReference type="Rhea" id="RHEA:14305"/>
        <dbReference type="Rhea" id="RHEA-COMP:9700"/>
        <dbReference type="Rhea" id="RHEA-COMP:9702"/>
        <dbReference type="ChEBI" id="CHEBI:30616"/>
        <dbReference type="ChEBI" id="CHEBI:33019"/>
        <dbReference type="ChEBI" id="CHEBI:60039"/>
        <dbReference type="ChEBI" id="CHEBI:78442"/>
        <dbReference type="ChEBI" id="CHEBI:78532"/>
        <dbReference type="ChEBI" id="CHEBI:456215"/>
        <dbReference type="EC" id="6.1.1.15"/>
    </reaction>
</comment>
<dbReference type="PRINTS" id="PR01046">
    <property type="entry name" value="TRNASYNTHPRO"/>
</dbReference>
<reference evidence="13" key="1">
    <citation type="submission" date="2018-05" db="EMBL/GenBank/DDBJ databases">
        <authorList>
            <person name="Lanie J.A."/>
            <person name="Ng W.-L."/>
            <person name="Kazmierczak K.M."/>
            <person name="Andrzejewski T.M."/>
            <person name="Davidsen T.M."/>
            <person name="Wayne K.J."/>
            <person name="Tettelin H."/>
            <person name="Glass J.I."/>
            <person name="Rusch D."/>
            <person name="Podicherti R."/>
            <person name="Tsui H.-C.T."/>
            <person name="Winkler M.E."/>
        </authorList>
    </citation>
    <scope>NUCLEOTIDE SEQUENCE</scope>
</reference>
<dbReference type="EC" id="6.1.1.15" evidence="3"/>
<dbReference type="SUPFAM" id="SSF52954">
    <property type="entry name" value="Class II aaRS ABD-related"/>
    <property type="match status" value="1"/>
</dbReference>
<dbReference type="InterPro" id="IPR023717">
    <property type="entry name" value="Pro-tRNA-Synthase_IIa_type1"/>
</dbReference>
<evidence type="ECO:0000256" key="5">
    <source>
        <dbReference type="ARBA" id="ARBA00022598"/>
    </source>
</evidence>
<dbReference type="InterPro" id="IPR002314">
    <property type="entry name" value="aa-tRNA-synt_IIb"/>
</dbReference>
<dbReference type="InterPro" id="IPR036621">
    <property type="entry name" value="Anticodon-bd_dom_sf"/>
</dbReference>
<keyword evidence="4" id="KW-0963">Cytoplasm</keyword>
<keyword evidence="6" id="KW-0547">Nucleotide-binding</keyword>
<accession>A0A381RQ89</accession>
<dbReference type="AlphaFoldDB" id="A0A381RQ89"/>
<gene>
    <name evidence="13" type="ORF">METZ01_LOCUS46930</name>
</gene>
<dbReference type="GO" id="GO:0004827">
    <property type="term" value="F:proline-tRNA ligase activity"/>
    <property type="evidence" value="ECO:0007669"/>
    <property type="project" value="UniProtKB-EC"/>
</dbReference>
<dbReference type="PANTHER" id="PTHR42753">
    <property type="entry name" value="MITOCHONDRIAL RIBOSOME PROTEIN L39/PROLYL-TRNA LIGASE FAMILY MEMBER"/>
    <property type="match status" value="1"/>
</dbReference>
<dbReference type="InterPro" id="IPR004500">
    <property type="entry name" value="Pro-tRNA-synth_IIa_bac-type"/>
</dbReference>
<dbReference type="Pfam" id="PF00587">
    <property type="entry name" value="tRNA-synt_2b"/>
    <property type="match status" value="1"/>
</dbReference>
<evidence type="ECO:0000256" key="1">
    <source>
        <dbReference type="ARBA" id="ARBA00004496"/>
    </source>
</evidence>
<sequence>VAKSVPDEEARPVRWSTLFIPTLRDAPADAEALSHRLLVRGGFIRQLQSGHYSMLPLGWRVHRKVAEVIRQEMDAIGAQELLLPAMHPASVWQQSGRWESMGDEMFRLVDRKGADLVLGMTHEEVIALIGLELSSYRDLPQMWYQIQTKFRDEPRPKSGLLRVREFAMKDSYSIDIDDAGLDRSFDLHHHAYTRIFARLGLDALPVEASSGAMGGSASVEFMVESPAGEDDVARCTGCGYAANVERASAATTPVENRPGGDAPERFPTPGIRTIAALAEAGHPPEHQVKTLVYEADGEIVLILVRGDHPFLEQKFVDATGTGDLRPAETDRISDALGASPGSLGAVGVDGPPIYADHALRGRSGMTTGANEDDFHLEGVDVERDIEVDHWLDLRRILDGEPCGVCGEPLEVVRCIEAGHIFKLGRRYAEAMDMSVLDADGQSRTPTMGSYGIGVGRAMAAVAEVHQDDAGLIWPLAIAPYEVVLTVVKTDHEPSMDLAGRWHDELTAAGVDVLLDDRDARPGVKFADAELIGVPLRVTIGPRGLDQGSVEFTLRSTGEKEDIAIDDLAGVVLDAVANGRQQGT</sequence>
<keyword evidence="8" id="KW-0648">Protein biosynthesis</keyword>
<evidence type="ECO:0000259" key="12">
    <source>
        <dbReference type="PROSITE" id="PS50862"/>
    </source>
</evidence>
<dbReference type="GO" id="GO:0005524">
    <property type="term" value="F:ATP binding"/>
    <property type="evidence" value="ECO:0007669"/>
    <property type="project" value="UniProtKB-KW"/>
</dbReference>
<dbReference type="InterPro" id="IPR036754">
    <property type="entry name" value="YbaK/aa-tRNA-synt-asso_dom_sf"/>
</dbReference>
<dbReference type="Pfam" id="PF03129">
    <property type="entry name" value="HGTP_anticodon"/>
    <property type="match status" value="1"/>
</dbReference>
<dbReference type="GO" id="GO:0002161">
    <property type="term" value="F:aminoacyl-tRNA deacylase activity"/>
    <property type="evidence" value="ECO:0007669"/>
    <property type="project" value="InterPro"/>
</dbReference>
<proteinExistence type="inferred from homology"/>
<dbReference type="SUPFAM" id="SSF55681">
    <property type="entry name" value="Class II aaRS and biotin synthetases"/>
    <property type="match status" value="1"/>
</dbReference>